<evidence type="ECO:0000256" key="4">
    <source>
        <dbReference type="SAM" id="MobiDB-lite"/>
    </source>
</evidence>
<name>A0A5J5ANQ8_9ASTE</name>
<evidence type="ECO:0000313" key="6">
    <source>
        <dbReference type="Proteomes" id="UP000325577"/>
    </source>
</evidence>
<feature type="compositionally biased region" description="Basic and acidic residues" evidence="4">
    <location>
        <begin position="8"/>
        <end position="18"/>
    </location>
</feature>
<reference evidence="5 6" key="1">
    <citation type="submission" date="2019-09" db="EMBL/GenBank/DDBJ databases">
        <title>A chromosome-level genome assembly of the Chinese tupelo Nyssa sinensis.</title>
        <authorList>
            <person name="Yang X."/>
            <person name="Kang M."/>
            <person name="Yang Y."/>
            <person name="Xiong H."/>
            <person name="Wang M."/>
            <person name="Zhang Z."/>
            <person name="Wang Z."/>
            <person name="Wu H."/>
            <person name="Ma T."/>
            <person name="Liu J."/>
            <person name="Xi Z."/>
        </authorList>
    </citation>
    <scope>NUCLEOTIDE SEQUENCE [LARGE SCALE GENOMIC DNA]</scope>
    <source>
        <strain evidence="5">J267</strain>
        <tissue evidence="5">Leaf</tissue>
    </source>
</reference>
<protein>
    <submittedName>
        <fullName evidence="5">Uncharacterized protein</fullName>
    </submittedName>
</protein>
<keyword evidence="1" id="KW-0507">mRNA processing</keyword>
<dbReference type="GO" id="GO:0003723">
    <property type="term" value="F:RNA binding"/>
    <property type="evidence" value="ECO:0007669"/>
    <property type="project" value="UniProtKB-KW"/>
</dbReference>
<sequence>MRRQQLTRRRDHDRDRKDRHSRLMSQSRSWGRSEHRSRSLSSSGSKSKRISGFDVAPPASAMLAAASTVGEIILELREFLVFCLFVRRQCWATSPTVLTMDVRSDPWDHPSHSWNVSSVSKHFSLPSGQLGALPIKPVQPLTQQATRHARRVYVGGLPTTANEQGKNGVWIKLPIELVNLIEAAIKVKIFFL</sequence>
<dbReference type="PANTHER" id="PTHR23139">
    <property type="entry name" value="RNA-BINDING PROTEIN"/>
    <property type="match status" value="1"/>
</dbReference>
<dbReference type="Proteomes" id="UP000325577">
    <property type="component" value="Linkage Group LG2"/>
</dbReference>
<gene>
    <name evidence="5" type="ORF">F0562_006434</name>
</gene>
<keyword evidence="2" id="KW-0694">RNA-binding</keyword>
<dbReference type="GO" id="GO:0006397">
    <property type="term" value="P:mRNA processing"/>
    <property type="evidence" value="ECO:0007669"/>
    <property type="project" value="UniProtKB-KW"/>
</dbReference>
<feature type="region of interest" description="Disordered" evidence="4">
    <location>
        <begin position="1"/>
        <end position="52"/>
    </location>
</feature>
<keyword evidence="6" id="KW-1185">Reference proteome</keyword>
<evidence type="ECO:0000256" key="1">
    <source>
        <dbReference type="ARBA" id="ARBA00022664"/>
    </source>
</evidence>
<feature type="compositionally biased region" description="Low complexity" evidence="4">
    <location>
        <begin position="39"/>
        <end position="52"/>
    </location>
</feature>
<organism evidence="5 6">
    <name type="scientific">Nyssa sinensis</name>
    <dbReference type="NCBI Taxonomy" id="561372"/>
    <lineage>
        <taxon>Eukaryota</taxon>
        <taxon>Viridiplantae</taxon>
        <taxon>Streptophyta</taxon>
        <taxon>Embryophyta</taxon>
        <taxon>Tracheophyta</taxon>
        <taxon>Spermatophyta</taxon>
        <taxon>Magnoliopsida</taxon>
        <taxon>eudicotyledons</taxon>
        <taxon>Gunneridae</taxon>
        <taxon>Pentapetalae</taxon>
        <taxon>asterids</taxon>
        <taxon>Cornales</taxon>
        <taxon>Nyssaceae</taxon>
        <taxon>Nyssa</taxon>
    </lineage>
</organism>
<proteinExistence type="predicted"/>
<dbReference type="AlphaFoldDB" id="A0A5J5ANQ8"/>
<keyword evidence="3" id="KW-0508">mRNA splicing</keyword>
<dbReference type="GO" id="GO:0008380">
    <property type="term" value="P:RNA splicing"/>
    <property type="evidence" value="ECO:0007669"/>
    <property type="project" value="UniProtKB-KW"/>
</dbReference>
<accession>A0A5J5ANQ8</accession>
<dbReference type="OrthoDB" id="1829332at2759"/>
<evidence type="ECO:0000313" key="5">
    <source>
        <dbReference type="EMBL" id="KAA8531848.1"/>
    </source>
</evidence>
<evidence type="ECO:0000256" key="3">
    <source>
        <dbReference type="ARBA" id="ARBA00023187"/>
    </source>
</evidence>
<dbReference type="EMBL" id="CM018043">
    <property type="protein sequence ID" value="KAA8531848.1"/>
    <property type="molecule type" value="Genomic_DNA"/>
</dbReference>
<evidence type="ECO:0000256" key="2">
    <source>
        <dbReference type="ARBA" id="ARBA00022884"/>
    </source>
</evidence>